<dbReference type="Gene3D" id="2.40.10.220">
    <property type="entry name" value="predicted glycosyltransferase like domains"/>
    <property type="match status" value="1"/>
</dbReference>
<dbReference type="AlphaFoldDB" id="A0A2S4M5G7"/>
<name>A0A2S4M5G7_9BURK</name>
<dbReference type="HAMAP" id="MF_01457">
    <property type="entry name" value="YcgR"/>
    <property type="match status" value="1"/>
</dbReference>
<comment type="function">
    <text evidence="4">Acts as a flagellar brake, regulating swimming and swarming in a bis-(3'-5') cyclic diguanylic acid (c-di-GMP)-dependent manner. Binds 1 c-di-GMP dimer per subunit. Increasing levels of c-di-GMP lead to decreased motility.</text>
</comment>
<dbReference type="Proteomes" id="UP000237381">
    <property type="component" value="Unassembled WGS sequence"/>
</dbReference>
<evidence type="ECO:0000313" key="8">
    <source>
        <dbReference type="EMBL" id="POR49849.1"/>
    </source>
</evidence>
<evidence type="ECO:0000256" key="2">
    <source>
        <dbReference type="ARBA" id="ARBA00022741"/>
    </source>
</evidence>
<reference evidence="8 9" key="1">
    <citation type="submission" date="2018-01" db="EMBL/GenBank/DDBJ databases">
        <title>Genomic Encyclopedia of Type Strains, Phase III (KMG-III): the genomes of soil and plant-associated and newly described type strains.</title>
        <authorList>
            <person name="Whitman W."/>
        </authorList>
    </citation>
    <scope>NUCLEOTIDE SEQUENCE [LARGE SCALE GENOMIC DNA]</scope>
    <source>
        <strain evidence="8 9">JCM 18070</strain>
    </source>
</reference>
<proteinExistence type="inferred from homology"/>
<comment type="similarity">
    <text evidence="4">Belongs to the YcgR family.</text>
</comment>
<keyword evidence="8" id="KW-0969">Cilium</keyword>
<evidence type="ECO:0000313" key="9">
    <source>
        <dbReference type="Proteomes" id="UP000237381"/>
    </source>
</evidence>
<dbReference type="InterPro" id="IPR023787">
    <property type="entry name" value="T3SS_YcgR"/>
</dbReference>
<evidence type="ECO:0000256" key="5">
    <source>
        <dbReference type="SAM" id="MobiDB-lite"/>
    </source>
</evidence>
<evidence type="ECO:0000259" key="7">
    <source>
        <dbReference type="Pfam" id="PF07317"/>
    </source>
</evidence>
<sequence>MNTAQSNQQEEVDGESPDYGRRNPLEVGVQLRNLANRGDFLTLQYRAGQLVTRILDVNTRERTFTFDWGGVSEQNREVLAQQTCQFHASPDGVRVEFTTGTPRETVYEGRPAFEATFPEVLYYVQRREYFRVDTPVMEPCIVRGALPMDGQRFQFEVHDISLGGLGLRTTDERAAALDMGLKLVDVELDLGGHGTLRVDLALMVLRFIDLPNGDRRYHLGLRFDTLPGAAENSLQRYITQLEMKRRAFQRA</sequence>
<feature type="domain" description="Type III secretion system flagellar brake protein YcgR PilZN" evidence="7">
    <location>
        <begin position="19"/>
        <end position="122"/>
    </location>
</feature>
<dbReference type="RefSeq" id="WP_103705774.1">
    <property type="nucleotide sequence ID" value="NZ_PQGA01000010.1"/>
</dbReference>
<comment type="caution">
    <text evidence="8">The sequence shown here is derived from an EMBL/GenBank/DDBJ whole genome shotgun (WGS) entry which is preliminary data.</text>
</comment>
<dbReference type="GO" id="GO:0071973">
    <property type="term" value="P:bacterial-type flagellum-dependent cell motility"/>
    <property type="evidence" value="ECO:0007669"/>
    <property type="project" value="UniProtKB-UniRule"/>
</dbReference>
<dbReference type="SUPFAM" id="SSF141371">
    <property type="entry name" value="PilZ domain-like"/>
    <property type="match status" value="1"/>
</dbReference>
<dbReference type="GO" id="GO:0035438">
    <property type="term" value="F:cyclic-di-GMP binding"/>
    <property type="evidence" value="ECO:0007669"/>
    <property type="project" value="UniProtKB-UniRule"/>
</dbReference>
<evidence type="ECO:0000259" key="6">
    <source>
        <dbReference type="Pfam" id="PF07238"/>
    </source>
</evidence>
<keyword evidence="1 4" id="KW-0973">c-di-GMP</keyword>
<dbReference type="Pfam" id="PF07317">
    <property type="entry name" value="PilZN"/>
    <property type="match status" value="1"/>
</dbReference>
<comment type="subcellular location">
    <subcellularLocation>
        <location evidence="4">Bacterial flagellum basal body</location>
    </subcellularLocation>
</comment>
<dbReference type="GO" id="GO:0071945">
    <property type="term" value="P:regulation of bacterial-type flagellum-dependent cell motility by regulation of motor speed"/>
    <property type="evidence" value="ECO:0007669"/>
    <property type="project" value="UniProtKB-UniRule"/>
</dbReference>
<dbReference type="GO" id="GO:0009425">
    <property type="term" value="C:bacterial-type flagellum basal body"/>
    <property type="evidence" value="ECO:0007669"/>
    <property type="project" value="UniProtKB-SubCell"/>
</dbReference>
<accession>A0A2S4M5G7</accession>
<dbReference type="OrthoDB" id="5572581at2"/>
<feature type="domain" description="PilZ" evidence="6">
    <location>
        <begin position="125"/>
        <end position="240"/>
    </location>
</feature>
<evidence type="ECO:0000256" key="4">
    <source>
        <dbReference type="HAMAP-Rule" id="MF_01457"/>
    </source>
</evidence>
<organism evidence="8 9">
    <name type="scientific">Paraburkholderia eburnea</name>
    <dbReference type="NCBI Taxonomy" id="1189126"/>
    <lineage>
        <taxon>Bacteria</taxon>
        <taxon>Pseudomonadati</taxon>
        <taxon>Pseudomonadota</taxon>
        <taxon>Betaproteobacteria</taxon>
        <taxon>Burkholderiales</taxon>
        <taxon>Burkholderiaceae</taxon>
        <taxon>Paraburkholderia</taxon>
    </lineage>
</organism>
<gene>
    <name evidence="4" type="primary">ycgR</name>
    <name evidence="8" type="ORF">B0G62_110157</name>
</gene>
<keyword evidence="9" id="KW-1185">Reference proteome</keyword>
<keyword evidence="2 4" id="KW-0547">Nucleotide-binding</keyword>
<evidence type="ECO:0000256" key="1">
    <source>
        <dbReference type="ARBA" id="ARBA00022636"/>
    </source>
</evidence>
<dbReference type="EMBL" id="PQGA01000010">
    <property type="protein sequence ID" value="POR49849.1"/>
    <property type="molecule type" value="Genomic_DNA"/>
</dbReference>
<keyword evidence="3 4" id="KW-0975">Bacterial flagellum</keyword>
<dbReference type="InterPro" id="IPR012349">
    <property type="entry name" value="Split_barrel_FMN-bd"/>
</dbReference>
<evidence type="ECO:0000256" key="3">
    <source>
        <dbReference type="ARBA" id="ARBA00023143"/>
    </source>
</evidence>
<keyword evidence="8" id="KW-0966">Cell projection</keyword>
<dbReference type="Pfam" id="PF07238">
    <property type="entry name" value="PilZ"/>
    <property type="match status" value="1"/>
</dbReference>
<feature type="region of interest" description="Disordered" evidence="5">
    <location>
        <begin position="1"/>
        <end position="23"/>
    </location>
</feature>
<dbReference type="InterPro" id="IPR009926">
    <property type="entry name" value="T3SS_YcgR_PilZN"/>
</dbReference>
<comment type="subunit">
    <text evidence="4">Monomer. Interacts with the flagellar basal bodies.</text>
</comment>
<dbReference type="Gene3D" id="2.30.110.10">
    <property type="entry name" value="Electron Transport, Fmn-binding Protein, Chain A"/>
    <property type="match status" value="1"/>
</dbReference>
<dbReference type="InterPro" id="IPR009875">
    <property type="entry name" value="PilZ_domain"/>
</dbReference>
<protein>
    <recommendedName>
        <fullName evidence="4">Flagellar brake protein YcgR</fullName>
    </recommendedName>
    <alternativeName>
        <fullName evidence="4">Cyclic di-GMP binding protein YcgR</fullName>
    </alternativeName>
</protein>
<keyword evidence="8" id="KW-0282">Flagellum</keyword>